<comment type="caution">
    <text evidence="3">The sequence shown here is derived from an EMBL/GenBank/DDBJ whole genome shotgun (WGS) entry which is preliminary data.</text>
</comment>
<evidence type="ECO:0000313" key="3">
    <source>
        <dbReference type="EMBL" id="MBL3678876.1"/>
    </source>
</evidence>
<evidence type="ECO:0000256" key="1">
    <source>
        <dbReference type="SAM" id="MobiDB-lite"/>
    </source>
</evidence>
<evidence type="ECO:0000313" key="4">
    <source>
        <dbReference type="Proteomes" id="UP001645859"/>
    </source>
</evidence>
<feature type="region of interest" description="Disordered" evidence="1">
    <location>
        <begin position="41"/>
        <end position="63"/>
    </location>
</feature>
<sequence>MRTPKESGRQSSRFQIALIAGGLALMVLVGIGIYGLLRGPASDTDTRADSSTSETAEPEPERDLALSRLSAASDGERFARAVAVRLFAWDTRLGHGTAEYMQSLIDIADPAEAPGLAADLRSYYPDDAAWRTLQGYSTRQWLELDTATVPDTWARVTEEARPGTLPQGAVAYTITGTRHRAGSWEGQDVSDARPVSFTIFAACPTGDSCRLLRLSAVDTPMP</sequence>
<evidence type="ECO:0000256" key="2">
    <source>
        <dbReference type="SAM" id="Phobius"/>
    </source>
</evidence>
<dbReference type="EMBL" id="QYAC01000003">
    <property type="protein sequence ID" value="MBL3678876.1"/>
    <property type="molecule type" value="Genomic_DNA"/>
</dbReference>
<feature type="transmembrane region" description="Helical" evidence="2">
    <location>
        <begin position="16"/>
        <end position="37"/>
    </location>
</feature>
<keyword evidence="2" id="KW-0812">Transmembrane</keyword>
<dbReference type="RefSeq" id="WP_202344152.1">
    <property type="nucleotide sequence ID" value="NZ_BAAAPI010000013.1"/>
</dbReference>
<accession>A0ABS1SER5</accession>
<organism evidence="3 4">
    <name type="scientific">Leucobacter chromiireducens subsp. solipictus</name>
    <dbReference type="NCBI Taxonomy" id="398235"/>
    <lineage>
        <taxon>Bacteria</taxon>
        <taxon>Bacillati</taxon>
        <taxon>Actinomycetota</taxon>
        <taxon>Actinomycetes</taxon>
        <taxon>Micrococcales</taxon>
        <taxon>Microbacteriaceae</taxon>
        <taxon>Leucobacter</taxon>
    </lineage>
</organism>
<name>A0ABS1SER5_9MICO</name>
<gene>
    <name evidence="3" type="ORF">D3230_06150</name>
</gene>
<keyword evidence="4" id="KW-1185">Reference proteome</keyword>
<dbReference type="Proteomes" id="UP001645859">
    <property type="component" value="Unassembled WGS sequence"/>
</dbReference>
<keyword evidence="2" id="KW-0472">Membrane</keyword>
<protein>
    <recommendedName>
        <fullName evidence="5">Secreted protein</fullName>
    </recommendedName>
</protein>
<keyword evidence="2" id="KW-1133">Transmembrane helix</keyword>
<reference evidence="3 4" key="1">
    <citation type="submission" date="2018-09" db="EMBL/GenBank/DDBJ databases">
        <title>Comparative genomics of Leucobacter spp.</title>
        <authorList>
            <person name="Reis A.C."/>
            <person name="Kolvenbach B.A."/>
            <person name="Corvini P.F.X."/>
            <person name="Nunes O.C."/>
        </authorList>
    </citation>
    <scope>NUCLEOTIDE SEQUENCE [LARGE SCALE GENOMIC DNA]</scope>
    <source>
        <strain evidence="3 4">TAN 31504</strain>
    </source>
</reference>
<evidence type="ECO:0008006" key="5">
    <source>
        <dbReference type="Google" id="ProtNLM"/>
    </source>
</evidence>
<proteinExistence type="predicted"/>